<name>A0A097QSL2_9EURY</name>
<evidence type="ECO:0000313" key="3">
    <source>
        <dbReference type="Proteomes" id="UP000029980"/>
    </source>
</evidence>
<gene>
    <name evidence="2" type="ORF">TEU_03310</name>
</gene>
<organism evidence="2 3">
    <name type="scientific">Thermococcus eurythermalis</name>
    <dbReference type="NCBI Taxonomy" id="1505907"/>
    <lineage>
        <taxon>Archaea</taxon>
        <taxon>Methanobacteriati</taxon>
        <taxon>Methanobacteriota</taxon>
        <taxon>Thermococci</taxon>
        <taxon>Thermococcales</taxon>
        <taxon>Thermococcaceae</taxon>
        <taxon>Thermococcus</taxon>
    </lineage>
</organism>
<proteinExistence type="predicted"/>
<evidence type="ECO:0000313" key="2">
    <source>
        <dbReference type="EMBL" id="AIU69452.1"/>
    </source>
</evidence>
<reference evidence="2 3" key="1">
    <citation type="journal article" date="2015" name="Int. J. Syst. Evol. Microbiol.">
        <title>Thermococcus eurythermalis sp. nov., a conditional piezophilic hyperthermophilic archaeon with a wide temperature range isolated from an oil-immersed chimney in the Guaymas Basin.</title>
        <authorList>
            <person name="Zhao W."/>
            <person name="Zeng X."/>
            <person name="Xiao X."/>
        </authorList>
    </citation>
    <scope>NUCLEOTIDE SEQUENCE [LARGE SCALE GENOMIC DNA]</scope>
    <source>
        <strain evidence="2 3">A501</strain>
    </source>
</reference>
<evidence type="ECO:0000256" key="1">
    <source>
        <dbReference type="SAM" id="Phobius"/>
    </source>
</evidence>
<dbReference type="GeneID" id="25152463"/>
<feature type="transmembrane region" description="Helical" evidence="1">
    <location>
        <begin position="126"/>
        <end position="145"/>
    </location>
</feature>
<keyword evidence="1" id="KW-0812">Transmembrane</keyword>
<protein>
    <submittedName>
        <fullName evidence="2">Uncharacterized protein</fullName>
    </submittedName>
</protein>
<dbReference type="RefSeq" id="WP_050002430.1">
    <property type="nucleotide sequence ID" value="NZ_CP008887.1"/>
</dbReference>
<feature type="transmembrane region" description="Helical" evidence="1">
    <location>
        <begin position="97"/>
        <end position="120"/>
    </location>
</feature>
<feature type="transmembrane region" description="Helical" evidence="1">
    <location>
        <begin position="7"/>
        <end position="26"/>
    </location>
</feature>
<dbReference type="HOGENOM" id="CLU_1718306_0_0_2"/>
<accession>A0A097QSL2</accession>
<keyword evidence="3" id="KW-1185">Reference proteome</keyword>
<feature type="transmembrane region" description="Helical" evidence="1">
    <location>
        <begin position="65"/>
        <end position="85"/>
    </location>
</feature>
<dbReference type="KEGG" id="teu:TEU_03310"/>
<dbReference type="Proteomes" id="UP000029980">
    <property type="component" value="Chromosome"/>
</dbReference>
<sequence>MDRAMKFVIAIIVAGFLLILAVKYNFMNEHSTITYERIEYDEDLQQVVSNQTTITMQEAEQEYPLVRLINIILLFALIGLPGYLITRNDIKGAVMGLIGYLVVLITEPMWLGQFISMWVLGGLYQIVALIFLSAIIGGIGTVVTFREKLQTV</sequence>
<keyword evidence="1" id="KW-1133">Transmembrane helix</keyword>
<keyword evidence="1" id="KW-0472">Membrane</keyword>
<dbReference type="EMBL" id="CP008887">
    <property type="protein sequence ID" value="AIU69452.1"/>
    <property type="molecule type" value="Genomic_DNA"/>
</dbReference>
<dbReference type="STRING" id="1505907.TEU_03310"/>
<dbReference type="AlphaFoldDB" id="A0A097QSL2"/>